<accession>A0ABQ0A7J3</accession>
<dbReference type="EMBL" id="BAABWN010000004">
    <property type="protein sequence ID" value="GAA6167624.1"/>
    <property type="molecule type" value="Genomic_DNA"/>
</dbReference>
<sequence>MNLKYTITYPYFFYVRQLIVTLVSLALIATSTADENSNNHEELPLFIVTTPSPITDYSTISNSHIHILESVFEKLGLKLQMQLVLAETTQKQFKANRYDGSIFIEGKSEHAGGIRIEEPLEYVYFDMFCLVESCKDPHSIPNNAVIAATGLGKNIIDRYFGDNNLDVVVANHPEHLLRLVKSGRAQYGFTGRPLLRSALARNENNKSLFTTVKGASIKRGLYLHLSNTNAEFTERLEQLLLEDYHPKAKHISNSD</sequence>
<comment type="caution">
    <text evidence="2">The sequence shown here is derived from an EMBL/GenBank/DDBJ whole genome shotgun (WGS) entry which is preliminary data.</text>
</comment>
<organism evidence="2 3">
    <name type="scientific">Sessilibacter corallicola</name>
    <dbReference type="NCBI Taxonomy" id="2904075"/>
    <lineage>
        <taxon>Bacteria</taxon>
        <taxon>Pseudomonadati</taxon>
        <taxon>Pseudomonadota</taxon>
        <taxon>Gammaproteobacteria</taxon>
        <taxon>Cellvibrionales</taxon>
        <taxon>Cellvibrionaceae</taxon>
        <taxon>Sessilibacter</taxon>
    </lineage>
</organism>
<gene>
    <name evidence="2" type="ORF">NBRC116591_14340</name>
</gene>
<keyword evidence="3" id="KW-1185">Reference proteome</keyword>
<evidence type="ECO:0000313" key="2">
    <source>
        <dbReference type="EMBL" id="GAA6167624.1"/>
    </source>
</evidence>
<dbReference type="RefSeq" id="WP_353302224.1">
    <property type="nucleotide sequence ID" value="NZ_BAABWN010000004.1"/>
</dbReference>
<dbReference type="Proteomes" id="UP001465153">
    <property type="component" value="Unassembled WGS sequence"/>
</dbReference>
<proteinExistence type="predicted"/>
<reference evidence="2 3" key="1">
    <citation type="submission" date="2024-04" db="EMBL/GenBank/DDBJ databases">
        <title>Draft genome sequence of Sessilibacter corallicola NBRC 116591.</title>
        <authorList>
            <person name="Miyakawa T."/>
            <person name="Kusuya Y."/>
            <person name="Miura T."/>
        </authorList>
    </citation>
    <scope>NUCLEOTIDE SEQUENCE [LARGE SCALE GENOMIC DNA]</scope>
    <source>
        <strain evidence="2 3">KU-00831-HH</strain>
    </source>
</reference>
<feature type="signal peptide" evidence="1">
    <location>
        <begin position="1"/>
        <end position="33"/>
    </location>
</feature>
<feature type="chain" id="PRO_5046069265" description="Solute-binding protein family 3/N-terminal domain-containing protein" evidence="1">
    <location>
        <begin position="34"/>
        <end position="255"/>
    </location>
</feature>
<evidence type="ECO:0000256" key="1">
    <source>
        <dbReference type="SAM" id="SignalP"/>
    </source>
</evidence>
<dbReference type="SUPFAM" id="SSF53850">
    <property type="entry name" value="Periplasmic binding protein-like II"/>
    <property type="match status" value="1"/>
</dbReference>
<name>A0ABQ0A7J3_9GAMM</name>
<evidence type="ECO:0000313" key="3">
    <source>
        <dbReference type="Proteomes" id="UP001465153"/>
    </source>
</evidence>
<protein>
    <recommendedName>
        <fullName evidence="4">Solute-binding protein family 3/N-terminal domain-containing protein</fullName>
    </recommendedName>
</protein>
<keyword evidence="1" id="KW-0732">Signal</keyword>
<evidence type="ECO:0008006" key="4">
    <source>
        <dbReference type="Google" id="ProtNLM"/>
    </source>
</evidence>